<dbReference type="GO" id="GO:0003677">
    <property type="term" value="F:DNA binding"/>
    <property type="evidence" value="ECO:0007669"/>
    <property type="project" value="InterPro"/>
</dbReference>
<feature type="domain" description="HTH cro/C1-type" evidence="1">
    <location>
        <begin position="13"/>
        <end position="66"/>
    </location>
</feature>
<accession>A0A8J4DLW2</accession>
<evidence type="ECO:0000259" key="1">
    <source>
        <dbReference type="SMART" id="SM00530"/>
    </source>
</evidence>
<dbReference type="SUPFAM" id="SSF47413">
    <property type="entry name" value="lambda repressor-like DNA-binding domains"/>
    <property type="match status" value="1"/>
</dbReference>
<dbReference type="CDD" id="cd00093">
    <property type="entry name" value="HTH_XRE"/>
    <property type="match status" value="1"/>
</dbReference>
<dbReference type="Pfam" id="PF13560">
    <property type="entry name" value="HTH_31"/>
    <property type="match status" value="1"/>
</dbReference>
<reference evidence="2" key="1">
    <citation type="submission" date="2021-01" db="EMBL/GenBank/DDBJ databases">
        <title>Whole genome shotgun sequence of Spirilliplanes yamanashiensis NBRC 15828.</title>
        <authorList>
            <person name="Komaki H."/>
            <person name="Tamura T."/>
        </authorList>
    </citation>
    <scope>NUCLEOTIDE SEQUENCE</scope>
    <source>
        <strain evidence="2">NBRC 15828</strain>
    </source>
</reference>
<evidence type="ECO:0000313" key="2">
    <source>
        <dbReference type="EMBL" id="GIJ05654.1"/>
    </source>
</evidence>
<protein>
    <submittedName>
        <fullName evidence="2">Transcriptional regulator</fullName>
    </submittedName>
</protein>
<dbReference type="SMART" id="SM00530">
    <property type="entry name" value="HTH_XRE"/>
    <property type="match status" value="1"/>
</dbReference>
<evidence type="ECO:0000313" key="3">
    <source>
        <dbReference type="Proteomes" id="UP000652013"/>
    </source>
</evidence>
<comment type="caution">
    <text evidence="2">The sequence shown here is derived from an EMBL/GenBank/DDBJ whole genome shotgun (WGS) entry which is preliminary data.</text>
</comment>
<sequence length="292" mass="31978">MCGVDTRRHLAAELRRLRGDRRAAPIARALGWSESKLSRIETARTGIAVADLERLLTVYGVGDDDRDRLRQLAGRGRGRAWWSPYRAAVSDPYDEYVALEAEAAVMDEWEPQVVPGLLQTDEYARAVVEAGLESRDPDVVERRVALRMARQAVLTRRPRPVLRVVVDEGALRREVGGPAVMRRQLHRLAEVAGRDGVTVQVLPFSAGVHGGLAGAFTVFAFADGREPVVHTENLTGGALRSRPAEVRVHRDVFADLRRRALGEDDSRALLAELGGALSPVGGPPITRRAAAR</sequence>
<dbReference type="Pfam" id="PF19054">
    <property type="entry name" value="DUF5753"/>
    <property type="match status" value="1"/>
</dbReference>
<keyword evidence="3" id="KW-1185">Reference proteome</keyword>
<gene>
    <name evidence="2" type="ORF">Sya03_50060</name>
</gene>
<proteinExistence type="predicted"/>
<dbReference type="Proteomes" id="UP000652013">
    <property type="component" value="Unassembled WGS sequence"/>
</dbReference>
<organism evidence="2 3">
    <name type="scientific">Spirilliplanes yamanashiensis</name>
    <dbReference type="NCBI Taxonomy" id="42233"/>
    <lineage>
        <taxon>Bacteria</taxon>
        <taxon>Bacillati</taxon>
        <taxon>Actinomycetota</taxon>
        <taxon>Actinomycetes</taxon>
        <taxon>Micromonosporales</taxon>
        <taxon>Micromonosporaceae</taxon>
        <taxon>Spirilliplanes</taxon>
    </lineage>
</organism>
<dbReference type="Gene3D" id="1.10.260.40">
    <property type="entry name" value="lambda repressor-like DNA-binding domains"/>
    <property type="match status" value="1"/>
</dbReference>
<dbReference type="InterPro" id="IPR010982">
    <property type="entry name" value="Lambda_DNA-bd_dom_sf"/>
</dbReference>
<dbReference type="EMBL" id="BOOY01000036">
    <property type="protein sequence ID" value="GIJ05654.1"/>
    <property type="molecule type" value="Genomic_DNA"/>
</dbReference>
<name>A0A8J4DLW2_9ACTN</name>
<dbReference type="InterPro" id="IPR043917">
    <property type="entry name" value="DUF5753"/>
</dbReference>
<dbReference type="AlphaFoldDB" id="A0A8J4DLW2"/>
<dbReference type="InterPro" id="IPR001387">
    <property type="entry name" value="Cro/C1-type_HTH"/>
</dbReference>